<dbReference type="AlphaFoldDB" id="Q6SFN9"/>
<feature type="signal peptide" evidence="1">
    <location>
        <begin position="1"/>
        <end position="19"/>
    </location>
</feature>
<name>Q6SFN9_9BACT</name>
<reference evidence="2" key="1">
    <citation type="submission" date="2003-11" db="EMBL/GenBank/DDBJ databases">
        <authorList>
            <person name="Heidelberg J.F."/>
            <person name="Eisen J.A."/>
            <person name="Nelson W.C."/>
            <person name="DeLong E.F."/>
        </authorList>
    </citation>
    <scope>NUCLEOTIDE SEQUENCE</scope>
</reference>
<dbReference type="EMBL" id="AY458647">
    <property type="protein sequence ID" value="AAR38173.1"/>
    <property type="molecule type" value="Genomic_DNA"/>
</dbReference>
<evidence type="ECO:0000313" key="2">
    <source>
        <dbReference type="EMBL" id="AAR38173.1"/>
    </source>
</evidence>
<feature type="chain" id="PRO_5004279736" description="Lipoprotein" evidence="1">
    <location>
        <begin position="20"/>
        <end position="130"/>
    </location>
</feature>
<proteinExistence type="predicted"/>
<protein>
    <recommendedName>
        <fullName evidence="3">Lipoprotein</fullName>
    </recommendedName>
</protein>
<evidence type="ECO:0008006" key="3">
    <source>
        <dbReference type="Google" id="ProtNLM"/>
    </source>
</evidence>
<organism evidence="2">
    <name type="scientific">uncultured marine bacterium 580</name>
    <dbReference type="NCBI Taxonomy" id="257400"/>
    <lineage>
        <taxon>Bacteria</taxon>
        <taxon>environmental samples</taxon>
    </lineage>
</organism>
<evidence type="ECO:0000256" key="1">
    <source>
        <dbReference type="SAM" id="SignalP"/>
    </source>
</evidence>
<reference evidence="2" key="2">
    <citation type="submission" date="2003-12" db="EMBL/GenBank/DDBJ databases">
        <title>Monterey Bay Coastal Ocean Microbial Observatory environmental clone sequencing.</title>
        <authorList>
            <person name="DeLong E.F."/>
        </authorList>
    </citation>
    <scope>NUCLEOTIDE SEQUENCE</scope>
</reference>
<sequence>MKYLILLCFIIAITTCAMAHDTSSESYIPSESNTYQGRLIYDSSKEVYPIDKMIKLCEPYTGIDTAQTKCKQQSQQSMVICDYKCSLHWSALSKKVPKACCRGLVPKCLACEAGVTEEEWLEANPEYQVE</sequence>
<accession>Q6SFN9</accession>
<keyword evidence="1" id="KW-0732">Signal</keyword>
<gene>
    <name evidence="2" type="ORF">MBMO_EBAC000-36A07.18</name>
</gene>